<evidence type="ECO:0000313" key="5">
    <source>
        <dbReference type="Proteomes" id="UP000269591"/>
    </source>
</evidence>
<proteinExistence type="predicted"/>
<dbReference type="Proteomes" id="UP000269591">
    <property type="component" value="Unassembled WGS sequence"/>
</dbReference>
<gene>
    <name evidence="4" type="ORF">DMP06_08655</name>
</gene>
<feature type="compositionally biased region" description="Polar residues" evidence="2">
    <location>
        <begin position="197"/>
        <end position="206"/>
    </location>
</feature>
<feature type="domain" description="FHA" evidence="3">
    <location>
        <begin position="127"/>
        <end position="174"/>
    </location>
</feature>
<sequence length="297" mass="30591">MGDGGTMMKQALSAAHQDVALYDNVLARLIGGAGYTNDERVEIAMTLFVAAGCTADVRKAARFAVSYAKSVHGDNLATTPAASLGDADVAPDRERMEHARFALGLVRVVDGYVKGDARWVSPDSSGIEIGALALGEGDIADVGPRVSGRHAHVWCDEGGRWFVEDLGSRNGTVVVSGVDRGKIVVAPPRDEAGATVADSTSASAKTSGDEVGPQVKGDEGACMKCDEGADVAPDAEGATGAERDIIGIESSEAIDPVEPDEHIDAELAVSEAVEIHPGDELILAGDTVFALVAGLPE</sequence>
<dbReference type="InterPro" id="IPR000253">
    <property type="entry name" value="FHA_dom"/>
</dbReference>
<keyword evidence="1" id="KW-0597">Phosphoprotein</keyword>
<name>A0A3N0AVB2_9ACTN</name>
<dbReference type="PROSITE" id="PS50006">
    <property type="entry name" value="FHA_DOMAIN"/>
    <property type="match status" value="1"/>
</dbReference>
<feature type="region of interest" description="Disordered" evidence="2">
    <location>
        <begin position="191"/>
        <end position="217"/>
    </location>
</feature>
<dbReference type="Gene3D" id="2.60.200.20">
    <property type="match status" value="1"/>
</dbReference>
<reference evidence="5" key="1">
    <citation type="submission" date="2018-05" db="EMBL/GenBank/DDBJ databases">
        <title>Genome Sequencing of selected type strains of the family Eggerthellaceae.</title>
        <authorList>
            <person name="Danylec N."/>
            <person name="Stoll D.A."/>
            <person name="Doetsch A."/>
            <person name="Huch M."/>
        </authorList>
    </citation>
    <scope>NUCLEOTIDE SEQUENCE [LARGE SCALE GENOMIC DNA]</scope>
    <source>
        <strain evidence="5">DSM 24851</strain>
    </source>
</reference>
<comment type="caution">
    <text evidence="4">The sequence shown here is derived from an EMBL/GenBank/DDBJ whole genome shotgun (WGS) entry which is preliminary data.</text>
</comment>
<dbReference type="EMBL" id="QIBX01000016">
    <property type="protein sequence ID" value="RNL38795.1"/>
    <property type="molecule type" value="Genomic_DNA"/>
</dbReference>
<evidence type="ECO:0000313" key="4">
    <source>
        <dbReference type="EMBL" id="RNL38795.1"/>
    </source>
</evidence>
<evidence type="ECO:0000256" key="1">
    <source>
        <dbReference type="ARBA" id="ARBA00022553"/>
    </source>
</evidence>
<dbReference type="SUPFAM" id="SSF49879">
    <property type="entry name" value="SMAD/FHA domain"/>
    <property type="match status" value="1"/>
</dbReference>
<organism evidence="4 5">
    <name type="scientific">Slackia equolifaciens</name>
    <dbReference type="NCBI Taxonomy" id="498718"/>
    <lineage>
        <taxon>Bacteria</taxon>
        <taxon>Bacillati</taxon>
        <taxon>Actinomycetota</taxon>
        <taxon>Coriobacteriia</taxon>
        <taxon>Eggerthellales</taxon>
        <taxon>Eggerthellaceae</taxon>
        <taxon>Slackia</taxon>
    </lineage>
</organism>
<keyword evidence="5" id="KW-1185">Reference proteome</keyword>
<evidence type="ECO:0000256" key="2">
    <source>
        <dbReference type="SAM" id="MobiDB-lite"/>
    </source>
</evidence>
<dbReference type="OrthoDB" id="3191267at2"/>
<evidence type="ECO:0000259" key="3">
    <source>
        <dbReference type="PROSITE" id="PS50006"/>
    </source>
</evidence>
<dbReference type="CDD" id="cd00060">
    <property type="entry name" value="FHA"/>
    <property type="match status" value="1"/>
</dbReference>
<accession>A0A3N0AVB2</accession>
<dbReference type="AlphaFoldDB" id="A0A3N0AVB2"/>
<dbReference type="InterPro" id="IPR008984">
    <property type="entry name" value="SMAD_FHA_dom_sf"/>
</dbReference>
<dbReference type="Pfam" id="PF00498">
    <property type="entry name" value="FHA"/>
    <property type="match status" value="1"/>
</dbReference>
<protein>
    <recommendedName>
        <fullName evidence="3">FHA domain-containing protein</fullName>
    </recommendedName>
</protein>